<dbReference type="Gene3D" id="1.25.10.10">
    <property type="entry name" value="Leucine-rich Repeat Variant"/>
    <property type="match status" value="1"/>
</dbReference>
<dbReference type="Proteomes" id="UP000626109">
    <property type="component" value="Unassembled WGS sequence"/>
</dbReference>
<organism evidence="1 3">
    <name type="scientific">Polarella glacialis</name>
    <name type="common">Dinoflagellate</name>
    <dbReference type="NCBI Taxonomy" id="89957"/>
    <lineage>
        <taxon>Eukaryota</taxon>
        <taxon>Sar</taxon>
        <taxon>Alveolata</taxon>
        <taxon>Dinophyceae</taxon>
        <taxon>Suessiales</taxon>
        <taxon>Suessiaceae</taxon>
        <taxon>Polarella</taxon>
    </lineage>
</organism>
<dbReference type="OrthoDB" id="10268096at2759"/>
<name>A0A813FBA4_POLGL</name>
<evidence type="ECO:0000313" key="3">
    <source>
        <dbReference type="Proteomes" id="UP000654075"/>
    </source>
</evidence>
<evidence type="ECO:0000313" key="2">
    <source>
        <dbReference type="EMBL" id="CAE8724242.1"/>
    </source>
</evidence>
<gene>
    <name evidence="1" type="ORF">PGLA1383_LOCUS28674</name>
    <name evidence="2" type="ORF">PGLA2088_LOCUS43605</name>
</gene>
<evidence type="ECO:0000313" key="1">
    <source>
        <dbReference type="EMBL" id="CAE8610863.1"/>
    </source>
</evidence>
<accession>A0A813FBA4</accession>
<keyword evidence="3" id="KW-1185">Reference proteome</keyword>
<dbReference type="Proteomes" id="UP000654075">
    <property type="component" value="Unassembled WGS sequence"/>
</dbReference>
<protein>
    <submittedName>
        <fullName evidence="1">Uncharacterized protein</fullName>
    </submittedName>
</protein>
<sequence>MESHPGFRGVQSAALVAFNVRFNPTACDAVRDGGGMKLMLKAVLMYPNNPSWQLHGWYAIVALLRHGVGQSHFIKLEGTAAIYQTLQSYDSDRRCRRHPGLRSQVFKAFSLVCADEESPRHVDKQTVQLALLSLKTDVGTKSKYCIEALGHLARDARWSTWLSEKRAIGQIVHSMKILLRTRRKPHPSPASHLSEYKAGCVALARLLQKDTQHSLRAIHSVLRAMTPCPKELQVQVHGSAAFASISWSKENVVKASALGACEAVHGAIMMHAKDETTQTQVCLGHFDHPRREQGGHCKTQWRVDPDAGDREFPKCCHCLRPRVEDPQSDE</sequence>
<dbReference type="InterPro" id="IPR011989">
    <property type="entry name" value="ARM-like"/>
</dbReference>
<proteinExistence type="predicted"/>
<dbReference type="AlphaFoldDB" id="A0A813FBA4"/>
<comment type="caution">
    <text evidence="1">The sequence shown here is derived from an EMBL/GenBank/DDBJ whole genome shotgun (WGS) entry which is preliminary data.</text>
</comment>
<dbReference type="EMBL" id="CAJNNV010024854">
    <property type="protein sequence ID" value="CAE8610863.1"/>
    <property type="molecule type" value="Genomic_DNA"/>
</dbReference>
<reference evidence="1" key="1">
    <citation type="submission" date="2021-02" db="EMBL/GenBank/DDBJ databases">
        <authorList>
            <person name="Dougan E. K."/>
            <person name="Rhodes N."/>
            <person name="Thang M."/>
            <person name="Chan C."/>
        </authorList>
    </citation>
    <scope>NUCLEOTIDE SEQUENCE</scope>
</reference>
<dbReference type="EMBL" id="CAJNNW010034863">
    <property type="protein sequence ID" value="CAE8724242.1"/>
    <property type="molecule type" value="Genomic_DNA"/>
</dbReference>